<dbReference type="InterPro" id="IPR003609">
    <property type="entry name" value="Pan_app"/>
</dbReference>
<accession>A0A8W8IYQ0</accession>
<proteinExistence type="predicted"/>
<sequence length="155" mass="17809">MGKKMCVRECQSYPGRCKSVNYNRIHLSCDLNTDSATDKPEAILDREGSTYIEILTSGQRKGKYSVNWILQLERCYLKVPKHQDSDCHKEAVERKLKLPTETKDIGEVLSAADSEEKTPNRQQMLTILRNIRFRARQGLPIRGHDDNQSNFIQLG</sequence>
<feature type="domain" description="Apple" evidence="1">
    <location>
        <begin position="1"/>
        <end position="56"/>
    </location>
</feature>
<evidence type="ECO:0000313" key="2">
    <source>
        <dbReference type="EnsemblMetazoa" id="G16472.1:cds"/>
    </source>
</evidence>
<evidence type="ECO:0000313" key="3">
    <source>
        <dbReference type="Proteomes" id="UP000005408"/>
    </source>
</evidence>
<keyword evidence="3" id="KW-1185">Reference proteome</keyword>
<organism evidence="2 3">
    <name type="scientific">Magallana gigas</name>
    <name type="common">Pacific oyster</name>
    <name type="synonym">Crassostrea gigas</name>
    <dbReference type="NCBI Taxonomy" id="29159"/>
    <lineage>
        <taxon>Eukaryota</taxon>
        <taxon>Metazoa</taxon>
        <taxon>Spiralia</taxon>
        <taxon>Lophotrochozoa</taxon>
        <taxon>Mollusca</taxon>
        <taxon>Bivalvia</taxon>
        <taxon>Autobranchia</taxon>
        <taxon>Pteriomorphia</taxon>
        <taxon>Ostreida</taxon>
        <taxon>Ostreoidea</taxon>
        <taxon>Ostreidae</taxon>
        <taxon>Magallana</taxon>
    </lineage>
</organism>
<evidence type="ECO:0000259" key="1">
    <source>
        <dbReference type="PROSITE" id="PS50948"/>
    </source>
</evidence>
<protein>
    <recommendedName>
        <fullName evidence="1">Apple domain-containing protein</fullName>
    </recommendedName>
</protein>
<dbReference type="AlphaFoldDB" id="A0A8W8IYQ0"/>
<reference evidence="2" key="1">
    <citation type="submission" date="2022-08" db="UniProtKB">
        <authorList>
            <consortium name="EnsemblMetazoa"/>
        </authorList>
    </citation>
    <scope>IDENTIFICATION</scope>
    <source>
        <strain evidence="2">05x7-T-G4-1.051#20</strain>
    </source>
</reference>
<dbReference type="EnsemblMetazoa" id="G16472.1">
    <property type="protein sequence ID" value="G16472.1:cds"/>
    <property type="gene ID" value="G16472"/>
</dbReference>
<dbReference type="Pfam" id="PF00024">
    <property type="entry name" value="PAN_1"/>
    <property type="match status" value="1"/>
</dbReference>
<name>A0A8W8IYQ0_MAGGI</name>
<dbReference type="Proteomes" id="UP000005408">
    <property type="component" value="Unassembled WGS sequence"/>
</dbReference>
<dbReference type="PROSITE" id="PS50948">
    <property type="entry name" value="PAN"/>
    <property type="match status" value="1"/>
</dbReference>
<dbReference type="SUPFAM" id="SSF57414">
    <property type="entry name" value="Hairpin loop containing domain-like"/>
    <property type="match status" value="1"/>
</dbReference>